<keyword evidence="2" id="KW-0378">Hydrolase</keyword>
<dbReference type="Proteomes" id="UP000295043">
    <property type="component" value="Unassembled WGS sequence"/>
</dbReference>
<dbReference type="SUPFAM" id="SSF51338">
    <property type="entry name" value="Composite domain of metallo-dependent hydrolases"/>
    <property type="match status" value="1"/>
</dbReference>
<organism evidence="2 3">
    <name type="scientific">Sinorhizobium americanum</name>
    <dbReference type="NCBI Taxonomy" id="194963"/>
    <lineage>
        <taxon>Bacteria</taxon>
        <taxon>Pseudomonadati</taxon>
        <taxon>Pseudomonadota</taxon>
        <taxon>Alphaproteobacteria</taxon>
        <taxon>Hyphomicrobiales</taxon>
        <taxon>Rhizobiaceae</taxon>
        <taxon>Sinorhizobium/Ensifer group</taxon>
        <taxon>Sinorhizobium</taxon>
    </lineage>
</organism>
<dbReference type="InterPro" id="IPR057744">
    <property type="entry name" value="OTAase-like"/>
</dbReference>
<proteinExistence type="predicted"/>
<dbReference type="PANTHER" id="PTHR43135:SF3">
    <property type="entry name" value="ALPHA-D-RIBOSE 1-METHYLPHOSPHONATE 5-TRIPHOSPHATE DIPHOSPHATASE"/>
    <property type="match status" value="1"/>
</dbReference>
<name>A0A4R2B2T0_9HYPH</name>
<dbReference type="InterPro" id="IPR011059">
    <property type="entry name" value="Metal-dep_hydrolase_composite"/>
</dbReference>
<dbReference type="InterPro" id="IPR032466">
    <property type="entry name" value="Metal_Hydrolase"/>
</dbReference>
<dbReference type="AlphaFoldDB" id="A0A4R2B2T0"/>
<dbReference type="InterPro" id="IPR006680">
    <property type="entry name" value="Amidohydro-rel"/>
</dbReference>
<dbReference type="GO" id="GO:0016810">
    <property type="term" value="F:hydrolase activity, acting on carbon-nitrogen (but not peptide) bonds"/>
    <property type="evidence" value="ECO:0007669"/>
    <property type="project" value="InterPro"/>
</dbReference>
<dbReference type="PANTHER" id="PTHR43135">
    <property type="entry name" value="ALPHA-D-RIBOSE 1-METHYLPHOSPHONATE 5-TRIPHOSPHATE DIPHOSPHATASE"/>
    <property type="match status" value="1"/>
</dbReference>
<dbReference type="EMBL" id="SLVU01000029">
    <property type="protein sequence ID" value="TCN19814.1"/>
    <property type="molecule type" value="Genomic_DNA"/>
</dbReference>
<sequence>MVFLHERYRFSLETERPDDDPYLGFEDIDGEGALVWGRKAIRKNTGTSRMIAVFSAYRLRRSTKLLAGASWSDECGDPRTSFPGGDGVLSAADSSRKPWGAWMKTIVIRNAAIVDGTADRAADRVDVLLADGFVAEVGERLKAPADARILDAAGRFVMPGLIDCHVHVVAVKGDLAANAELPNTLVALHAANTMRGMLSRGFTTVRDMGGADQGLVDAVEHGLIEGPRLVICGKALSQTGGHADFRDRHNRRPSDYYLDQLGALGRICDGEPEVRRAAREELKAGARFVKVMGSGGVSSPTDPIDAVAFSLPELQAVVQEAAHRHTYVAAHLYTDEAISRALEAGVRSIEHGNHITPATAKRVRKSGAVVVPTNITYAALAREGAEHGMPAASLEKIDFVLAAGLTALETLREARVTMGYGSDLLGGMHEYQAQEFELRGRVLPAHEVIRSATVDAARVLQLEERVGIIAPGAYADVIVIDGDPLKDLSILADTKRIRTIIKGGRFVKDR</sequence>
<accession>A0A4R2B2T0</accession>
<dbReference type="SUPFAM" id="SSF51556">
    <property type="entry name" value="Metallo-dependent hydrolases"/>
    <property type="match status" value="1"/>
</dbReference>
<dbReference type="CDD" id="cd01299">
    <property type="entry name" value="Met_dep_hydrolase_A"/>
    <property type="match status" value="1"/>
</dbReference>
<evidence type="ECO:0000313" key="3">
    <source>
        <dbReference type="Proteomes" id="UP000295043"/>
    </source>
</evidence>
<evidence type="ECO:0000313" key="2">
    <source>
        <dbReference type="EMBL" id="TCN19814.1"/>
    </source>
</evidence>
<dbReference type="InterPro" id="IPR051781">
    <property type="entry name" value="Metallo-dep_Hydrolase"/>
</dbReference>
<gene>
    <name evidence="2" type="ORF">EV184_12943</name>
</gene>
<comment type="caution">
    <text evidence="2">The sequence shown here is derived from an EMBL/GenBank/DDBJ whole genome shotgun (WGS) entry which is preliminary data.</text>
</comment>
<dbReference type="Gene3D" id="3.20.20.140">
    <property type="entry name" value="Metal-dependent hydrolases"/>
    <property type="match status" value="1"/>
</dbReference>
<dbReference type="Gene3D" id="2.30.40.10">
    <property type="entry name" value="Urease, subunit C, domain 1"/>
    <property type="match status" value="1"/>
</dbReference>
<protein>
    <submittedName>
        <fullName evidence="2">Imidazolonepropionase-like amidohydrolase</fullName>
    </submittedName>
</protein>
<feature type="domain" description="Amidohydrolase-related" evidence="1">
    <location>
        <begin position="156"/>
        <end position="507"/>
    </location>
</feature>
<reference evidence="2 3" key="1">
    <citation type="submission" date="2019-03" db="EMBL/GenBank/DDBJ databases">
        <title>Genomic Encyclopedia of Type Strains, Phase IV (KMG-V): Genome sequencing to study the core and pangenomes of soil and plant-associated prokaryotes.</title>
        <authorList>
            <person name="Whitman W."/>
        </authorList>
    </citation>
    <scope>NUCLEOTIDE SEQUENCE [LARGE SCALE GENOMIC DNA]</scope>
    <source>
        <strain evidence="2 3">23C40</strain>
    </source>
</reference>
<dbReference type="Pfam" id="PF01979">
    <property type="entry name" value="Amidohydro_1"/>
    <property type="match status" value="1"/>
</dbReference>
<evidence type="ECO:0000259" key="1">
    <source>
        <dbReference type="Pfam" id="PF01979"/>
    </source>
</evidence>